<evidence type="ECO:0000313" key="3">
    <source>
        <dbReference type="Proteomes" id="UP000234166"/>
    </source>
</evidence>
<comment type="caution">
    <text evidence="2">The sequence shown here is derived from an EMBL/GenBank/DDBJ whole genome shotgun (WGS) entry which is preliminary data.</text>
</comment>
<name>A0AB38E605_XANCH</name>
<keyword evidence="4" id="KW-1185">Reference proteome</keyword>
<organism evidence="2 3">
    <name type="scientific">Xanthomonas campestris pv. phaseoli</name>
    <dbReference type="NCBI Taxonomy" id="317013"/>
    <lineage>
        <taxon>Bacteria</taxon>
        <taxon>Pseudomonadati</taxon>
        <taxon>Pseudomonadota</taxon>
        <taxon>Gammaproteobacteria</taxon>
        <taxon>Lysobacterales</taxon>
        <taxon>Lysobacteraceae</taxon>
        <taxon>Xanthomonas</taxon>
    </lineage>
</organism>
<protein>
    <submittedName>
        <fullName evidence="2">Uncharacterized protein</fullName>
    </submittedName>
</protein>
<dbReference type="Proteomes" id="UP000234166">
    <property type="component" value="Unassembled WGS sequence"/>
</dbReference>
<evidence type="ECO:0000313" key="4">
    <source>
        <dbReference type="Proteomes" id="UP000234181"/>
    </source>
</evidence>
<evidence type="ECO:0000313" key="1">
    <source>
        <dbReference type="EMBL" id="SON89829.1"/>
    </source>
</evidence>
<reference evidence="3 4" key="1">
    <citation type="submission" date="2017-10" db="EMBL/GenBank/DDBJ databases">
        <authorList>
            <person name="Regsiter A."/>
            <person name="William W."/>
        </authorList>
    </citation>
    <scope>NUCLEOTIDE SEQUENCE [LARGE SCALE GENOMIC DNA]</scope>
    <source>
        <strain evidence="1 4">CFBP6984</strain>
        <strain evidence="2 3">CFBP7430</strain>
    </source>
</reference>
<evidence type="ECO:0000313" key="2">
    <source>
        <dbReference type="EMBL" id="SON93035.1"/>
    </source>
</evidence>
<dbReference type="EMBL" id="OCYT01000159">
    <property type="protein sequence ID" value="SON89829.1"/>
    <property type="molecule type" value="Genomic_DNA"/>
</dbReference>
<gene>
    <name evidence="1" type="ORF">XAP6984_980047</name>
    <name evidence="2" type="ORF">XAP7430_970047</name>
</gene>
<accession>A0AB38E605</accession>
<proteinExistence type="predicted"/>
<sequence>MVPVRCRCSRSASSKVVRLSNVSVTGLPFTSKATWLDALAGSAGGRCDIAVAAVAAIDWVAATLAADAVPAINTSRRVILMSLMAGISNNAGFYSSQQMCSAAGHKRVSARRRRA</sequence>
<dbReference type="Proteomes" id="UP000234181">
    <property type="component" value="Unassembled WGS sequence"/>
</dbReference>
<dbReference type="AlphaFoldDB" id="A0AB38E605"/>
<dbReference type="EMBL" id="OCYS01000157">
    <property type="protein sequence ID" value="SON93035.1"/>
    <property type="molecule type" value="Genomic_DNA"/>
</dbReference>